<keyword evidence="9" id="KW-1185">Reference proteome</keyword>
<comment type="caution">
    <text evidence="8">The sequence shown here is derived from an EMBL/GenBank/DDBJ whole genome shotgun (WGS) entry which is preliminary data.</text>
</comment>
<dbReference type="GO" id="GO:0016020">
    <property type="term" value="C:membrane"/>
    <property type="evidence" value="ECO:0007669"/>
    <property type="project" value="UniProtKB-SubCell"/>
</dbReference>
<evidence type="ECO:0000256" key="3">
    <source>
        <dbReference type="ARBA" id="ARBA00022692"/>
    </source>
</evidence>
<reference evidence="8" key="1">
    <citation type="journal article" date="2022" name="Arch. Microbiol.">
        <title>Microbulbifer okhotskensis sp. nov., isolated from a deep bottom sediment of the Okhotsk Sea.</title>
        <authorList>
            <person name="Romanenko L."/>
            <person name="Kurilenko V."/>
            <person name="Otstavnykh N."/>
            <person name="Velansky P."/>
            <person name="Isaeva M."/>
            <person name="Mikhailov V."/>
        </authorList>
    </citation>
    <scope>NUCLEOTIDE SEQUENCE</scope>
    <source>
        <strain evidence="8">OS29</strain>
    </source>
</reference>
<keyword evidence="3 7" id="KW-0812">Transmembrane</keyword>
<dbReference type="GO" id="GO:0022857">
    <property type="term" value="F:transmembrane transporter activity"/>
    <property type="evidence" value="ECO:0007669"/>
    <property type="project" value="InterPro"/>
</dbReference>
<proteinExistence type="inferred from homology"/>
<dbReference type="EMBL" id="JALBWM010000535">
    <property type="protein sequence ID" value="MCO1337230.1"/>
    <property type="molecule type" value="Genomic_DNA"/>
</dbReference>
<sequence>MSIFWIILFVFINIATVLFLGALAIEQLLDIPLMWGIIGLVAYSACFSIFGGLKAVVWTDVI</sequence>
<dbReference type="InterPro" id="IPR038377">
    <property type="entry name" value="Na/Glc_symporter_sf"/>
</dbReference>
<gene>
    <name evidence="8" type="ORF">MO867_23195</name>
</gene>
<organism evidence="8 9">
    <name type="scientific">Microbulbifer okhotskensis</name>
    <dbReference type="NCBI Taxonomy" id="2926617"/>
    <lineage>
        <taxon>Bacteria</taxon>
        <taxon>Pseudomonadati</taxon>
        <taxon>Pseudomonadota</taxon>
        <taxon>Gammaproteobacteria</taxon>
        <taxon>Cellvibrionales</taxon>
        <taxon>Microbulbiferaceae</taxon>
        <taxon>Microbulbifer</taxon>
    </lineage>
</organism>
<feature type="transmembrane region" description="Helical" evidence="7">
    <location>
        <begin position="6"/>
        <end position="25"/>
    </location>
</feature>
<evidence type="ECO:0000256" key="6">
    <source>
        <dbReference type="RuleBase" id="RU362091"/>
    </source>
</evidence>
<evidence type="ECO:0000256" key="5">
    <source>
        <dbReference type="ARBA" id="ARBA00023136"/>
    </source>
</evidence>
<feature type="transmembrane region" description="Helical" evidence="7">
    <location>
        <begin position="32"/>
        <end position="53"/>
    </location>
</feature>
<keyword evidence="5 7" id="KW-0472">Membrane</keyword>
<evidence type="ECO:0000256" key="2">
    <source>
        <dbReference type="ARBA" id="ARBA00006434"/>
    </source>
</evidence>
<keyword evidence="4 7" id="KW-1133">Transmembrane helix</keyword>
<comment type="similarity">
    <text evidence="2 6">Belongs to the sodium:solute symporter (SSF) (TC 2.A.21) family.</text>
</comment>
<dbReference type="PROSITE" id="PS50283">
    <property type="entry name" value="NA_SOLUT_SYMP_3"/>
    <property type="match status" value="1"/>
</dbReference>
<evidence type="ECO:0000256" key="4">
    <source>
        <dbReference type="ARBA" id="ARBA00022989"/>
    </source>
</evidence>
<accession>A0A9X2J8U1</accession>
<dbReference type="InterPro" id="IPR001734">
    <property type="entry name" value="Na/solute_symporter"/>
</dbReference>
<dbReference type="AlphaFoldDB" id="A0A9X2J8U1"/>
<evidence type="ECO:0000256" key="7">
    <source>
        <dbReference type="SAM" id="Phobius"/>
    </source>
</evidence>
<evidence type="ECO:0000256" key="1">
    <source>
        <dbReference type="ARBA" id="ARBA00004141"/>
    </source>
</evidence>
<evidence type="ECO:0000313" key="8">
    <source>
        <dbReference type="EMBL" id="MCO1337230.1"/>
    </source>
</evidence>
<feature type="non-terminal residue" evidence="8">
    <location>
        <position position="62"/>
    </location>
</feature>
<evidence type="ECO:0000313" key="9">
    <source>
        <dbReference type="Proteomes" id="UP001139028"/>
    </source>
</evidence>
<protein>
    <submittedName>
        <fullName evidence="8">Sodium transporter</fullName>
    </submittedName>
</protein>
<dbReference type="Gene3D" id="1.20.1730.10">
    <property type="entry name" value="Sodium/glucose cotransporter"/>
    <property type="match status" value="1"/>
</dbReference>
<dbReference type="Pfam" id="PF00474">
    <property type="entry name" value="SSF"/>
    <property type="match status" value="1"/>
</dbReference>
<dbReference type="Proteomes" id="UP001139028">
    <property type="component" value="Unassembled WGS sequence"/>
</dbReference>
<name>A0A9X2J8U1_9GAMM</name>
<comment type="subcellular location">
    <subcellularLocation>
        <location evidence="1">Membrane</location>
        <topology evidence="1">Multi-pass membrane protein</topology>
    </subcellularLocation>
</comment>